<dbReference type="OrthoDB" id="511315at2759"/>
<dbReference type="EMBL" id="QPKB01000009">
    <property type="protein sequence ID" value="RWR92439.1"/>
    <property type="molecule type" value="Genomic_DNA"/>
</dbReference>
<dbReference type="Proteomes" id="UP000283530">
    <property type="component" value="Unassembled WGS sequence"/>
</dbReference>
<protein>
    <submittedName>
        <fullName evidence="1">Uncharacterized protein</fullName>
    </submittedName>
</protein>
<comment type="caution">
    <text evidence="1">The sequence shown here is derived from an EMBL/GenBank/DDBJ whole genome shotgun (WGS) entry which is preliminary data.</text>
</comment>
<keyword evidence="2" id="KW-1185">Reference proteome</keyword>
<gene>
    <name evidence="1" type="ORF">CKAN_02165100</name>
</gene>
<organism evidence="1 2">
    <name type="scientific">Cinnamomum micranthum f. kanehirae</name>
    <dbReference type="NCBI Taxonomy" id="337451"/>
    <lineage>
        <taxon>Eukaryota</taxon>
        <taxon>Viridiplantae</taxon>
        <taxon>Streptophyta</taxon>
        <taxon>Embryophyta</taxon>
        <taxon>Tracheophyta</taxon>
        <taxon>Spermatophyta</taxon>
        <taxon>Magnoliopsida</taxon>
        <taxon>Magnoliidae</taxon>
        <taxon>Laurales</taxon>
        <taxon>Lauraceae</taxon>
        <taxon>Cinnamomum</taxon>
    </lineage>
</organism>
<sequence>MEALKKLEEVQRMVSFVTSSGLASDDPDSDGFLAHFLLFLVQTSGMLDMEKRCHLISEHLSKISPAFLEEARVCINAEGAHPHIWLRGQLPPLDLGPPPEDSQQNPAMCPILQLHPDNKRDIFPLRTNEKDMAMIGLDSMLRANSTLEDFCRSYFMFHGMDVNEPQTLFRFLPVLSFTESYIYQLDSFNEEILCSLMECRSLEKGPDFVDDTYRDEGNERLSNNILDAFKTDPLRPLVVLLEHHGLLTDGLRTEVSSGTEYWALERKLCHALISKKEIPIEDVMRAIHLKSFDYRVLNLLLYQLREQPVNDLHMEFLSISEFLVEVSDDLYDYEDDVVENSFNILRMFVRLYGASMAPSMLAKCISEAEEKYERLLKALDPELSLKYTRRCEEATKEGGKVSGHKLGTWNMPPVIADEEAYRSHILKLKSNDSARLD</sequence>
<evidence type="ECO:0000313" key="2">
    <source>
        <dbReference type="Proteomes" id="UP000283530"/>
    </source>
</evidence>
<proteinExistence type="predicted"/>
<dbReference type="PANTHER" id="PTHR35754:SF2">
    <property type="entry name" value="ATP SYNTHASE SUBUNIT B"/>
    <property type="match status" value="1"/>
</dbReference>
<reference evidence="1 2" key="1">
    <citation type="journal article" date="2019" name="Nat. Plants">
        <title>Stout camphor tree genome fills gaps in understanding of flowering plant genome evolution.</title>
        <authorList>
            <person name="Chaw S.M."/>
            <person name="Liu Y.C."/>
            <person name="Wu Y.W."/>
            <person name="Wang H.Y."/>
            <person name="Lin C.I."/>
            <person name="Wu C.S."/>
            <person name="Ke H.M."/>
            <person name="Chang L.Y."/>
            <person name="Hsu C.Y."/>
            <person name="Yang H.T."/>
            <person name="Sudianto E."/>
            <person name="Hsu M.H."/>
            <person name="Wu K.P."/>
            <person name="Wang L.N."/>
            <person name="Leebens-Mack J.H."/>
            <person name="Tsai I.J."/>
        </authorList>
    </citation>
    <scope>NUCLEOTIDE SEQUENCE [LARGE SCALE GENOMIC DNA]</scope>
    <source>
        <strain evidence="2">cv. Chaw 1501</strain>
        <tissue evidence="1">Young leaves</tissue>
    </source>
</reference>
<dbReference type="AlphaFoldDB" id="A0A3S3NCK6"/>
<name>A0A3S3NCK6_9MAGN</name>
<evidence type="ECO:0000313" key="1">
    <source>
        <dbReference type="EMBL" id="RWR92439.1"/>
    </source>
</evidence>
<accession>A0A3S3NCK6</accession>
<dbReference type="PANTHER" id="PTHR35754">
    <property type="entry name" value="ATP SYNTHASE SUBUNIT B"/>
    <property type="match status" value="1"/>
</dbReference>